<dbReference type="SUPFAM" id="SSF52540">
    <property type="entry name" value="P-loop containing nucleoside triphosphate hydrolases"/>
    <property type="match status" value="1"/>
</dbReference>
<feature type="transmembrane region" description="Helical" evidence="9">
    <location>
        <begin position="81"/>
        <end position="101"/>
    </location>
</feature>
<comment type="subcellular location">
    <subcellularLocation>
        <location evidence="1">Cell membrane</location>
        <topology evidence="1">Multi-pass membrane protein</topology>
    </subcellularLocation>
</comment>
<keyword evidence="7 9" id="KW-1133">Transmembrane helix</keyword>
<dbReference type="InterPro" id="IPR003439">
    <property type="entry name" value="ABC_transporter-like_ATP-bd"/>
</dbReference>
<dbReference type="GO" id="GO:0015421">
    <property type="term" value="F:ABC-type oligopeptide transporter activity"/>
    <property type="evidence" value="ECO:0007669"/>
    <property type="project" value="TreeGrafter"/>
</dbReference>
<dbReference type="FunFam" id="3.40.50.300:FF:000221">
    <property type="entry name" value="Multidrug ABC transporter ATP-binding protein"/>
    <property type="match status" value="1"/>
</dbReference>
<evidence type="ECO:0000256" key="9">
    <source>
        <dbReference type="SAM" id="Phobius"/>
    </source>
</evidence>
<evidence type="ECO:0000256" key="8">
    <source>
        <dbReference type="ARBA" id="ARBA00023136"/>
    </source>
</evidence>
<feature type="transmembrane region" description="Helical" evidence="9">
    <location>
        <begin position="154"/>
        <end position="173"/>
    </location>
</feature>
<dbReference type="GO" id="GO:0005524">
    <property type="term" value="F:ATP binding"/>
    <property type="evidence" value="ECO:0007669"/>
    <property type="project" value="UniProtKB-KW"/>
</dbReference>
<keyword evidence="4 9" id="KW-0812">Transmembrane</keyword>
<dbReference type="Pfam" id="PF00664">
    <property type="entry name" value="ABC_membrane"/>
    <property type="match status" value="1"/>
</dbReference>
<evidence type="ECO:0000256" key="6">
    <source>
        <dbReference type="ARBA" id="ARBA00022840"/>
    </source>
</evidence>
<sequence>MDEMKKKCSKNKKIENRNNKNKSLKRFAFLTFKKNKGKLLLSFIMVIIVAVVDLVQPQVTRMIVDEGIGTKDANLLLKLMFIYGAAGVSSAILYLLLSYLYSAIKKNVTVDIKIKLLNHLSKLSGKYYSNIKTGNIISIIESDIFIIENFGAELAFSILVNIFTASMALFFLVRMQVDLFLIVLILQIILSIFQNKFTKLISKNTREIREDSGSLSNKIQEYVSNIKNVVVSKSRMKFFSSYLSEEKNLIRKYLKLDLIMNGNIAIAKSISILVTVSIYGVGGYKIISGNMTIGELLAFQQYTNMFIGPCISIVRANTRIQQAKASLDRVYSVIDEEIDIKVNNRGLRIEDKECNIIEFKNIYFSYKEIGKKKLQNLEQDEQIDCTYEDIETDSYILSNINITFRKGETTALIGESGSGKSTIVNLLYRLWDIQKGEITIDGINIKNINLKSLRKSINIVTQDMLMFDDTIRNNININKSLSDEELKNICSVVGMNDFISRLENGFDTIIGEKGVKISGGQKQRIALARSLVNDSKILILDEATSALDNISQSEILRNIRAYVKGKIVIIIAHRLSTIKDADNIYVLEKGKVVESGKDKELFIRNGIYRKLVTLNTQ</sequence>
<dbReference type="PANTHER" id="PTHR43394:SF1">
    <property type="entry name" value="ATP-BINDING CASSETTE SUB-FAMILY B MEMBER 10, MITOCHONDRIAL"/>
    <property type="match status" value="1"/>
</dbReference>
<dbReference type="Gene3D" id="3.40.50.300">
    <property type="entry name" value="P-loop containing nucleotide triphosphate hydrolases"/>
    <property type="match status" value="1"/>
</dbReference>
<comment type="caution">
    <text evidence="10">The sequence shown here is derived from an EMBL/GenBank/DDBJ whole genome shotgun (WGS) entry which is preliminary data.</text>
</comment>
<dbReference type="InterPro" id="IPR039421">
    <property type="entry name" value="Type_1_exporter"/>
</dbReference>
<dbReference type="PROSITE" id="PS50929">
    <property type="entry name" value="ABC_TM1F"/>
    <property type="match status" value="1"/>
</dbReference>
<name>A0A9P3U0U5_CLODI</name>
<keyword evidence="3" id="KW-1003">Cell membrane</keyword>
<reference evidence="10" key="1">
    <citation type="journal article" date="2018" name="Genome Biol.">
        <title>SKESA: strategic k-mer extension for scrupulous assemblies.</title>
        <authorList>
            <person name="Souvorov A."/>
            <person name="Agarwala R."/>
            <person name="Lipman D.J."/>
        </authorList>
    </citation>
    <scope>NUCLEOTIDE SEQUENCE</scope>
    <source>
        <strain evidence="10">Clostridioides</strain>
    </source>
</reference>
<feature type="transmembrane region" description="Helical" evidence="9">
    <location>
        <begin position="258"/>
        <end position="281"/>
    </location>
</feature>
<evidence type="ECO:0000256" key="2">
    <source>
        <dbReference type="ARBA" id="ARBA00022448"/>
    </source>
</evidence>
<evidence type="ECO:0000256" key="4">
    <source>
        <dbReference type="ARBA" id="ARBA00022692"/>
    </source>
</evidence>
<dbReference type="GO" id="GO:0016887">
    <property type="term" value="F:ATP hydrolysis activity"/>
    <property type="evidence" value="ECO:0007669"/>
    <property type="project" value="InterPro"/>
</dbReference>
<dbReference type="InterPro" id="IPR003593">
    <property type="entry name" value="AAA+_ATPase"/>
</dbReference>
<keyword evidence="5" id="KW-0547">Nucleotide-binding</keyword>
<dbReference type="PROSITE" id="PS00211">
    <property type="entry name" value="ABC_TRANSPORTER_1"/>
    <property type="match status" value="1"/>
</dbReference>
<reference evidence="10" key="2">
    <citation type="submission" date="2021-06" db="EMBL/GenBank/DDBJ databases">
        <authorList>
            <consortium name="NCBI Pathogen Detection Project"/>
        </authorList>
    </citation>
    <scope>NUCLEOTIDE SEQUENCE</scope>
    <source>
        <strain evidence="10">Clostridioides</strain>
    </source>
</reference>
<dbReference type="Pfam" id="PF00005">
    <property type="entry name" value="ABC_tran"/>
    <property type="match status" value="1"/>
</dbReference>
<evidence type="ECO:0000313" key="11">
    <source>
        <dbReference type="Proteomes" id="UP000879542"/>
    </source>
</evidence>
<evidence type="ECO:0000313" key="10">
    <source>
        <dbReference type="EMBL" id="HBH2621365.1"/>
    </source>
</evidence>
<gene>
    <name evidence="10" type="ORF">KRQ00_003151</name>
</gene>
<organism evidence="10 11">
    <name type="scientific">Clostridioides difficile</name>
    <name type="common">Peptoclostridium difficile</name>
    <dbReference type="NCBI Taxonomy" id="1496"/>
    <lineage>
        <taxon>Bacteria</taxon>
        <taxon>Bacillati</taxon>
        <taxon>Bacillota</taxon>
        <taxon>Clostridia</taxon>
        <taxon>Peptostreptococcales</taxon>
        <taxon>Peptostreptococcaceae</taxon>
        <taxon>Clostridioides</taxon>
    </lineage>
</organism>
<evidence type="ECO:0000256" key="3">
    <source>
        <dbReference type="ARBA" id="ARBA00022475"/>
    </source>
</evidence>
<dbReference type="EMBL" id="DAEQIJ010000018">
    <property type="protein sequence ID" value="HBH2621365.1"/>
    <property type="molecule type" value="Genomic_DNA"/>
</dbReference>
<feature type="transmembrane region" description="Helical" evidence="9">
    <location>
        <begin position="179"/>
        <end position="197"/>
    </location>
</feature>
<dbReference type="InterPro" id="IPR017871">
    <property type="entry name" value="ABC_transporter-like_CS"/>
</dbReference>
<dbReference type="InterPro" id="IPR036640">
    <property type="entry name" value="ABC1_TM_sf"/>
</dbReference>
<keyword evidence="6 10" id="KW-0067">ATP-binding</keyword>
<dbReference type="SMART" id="SM00382">
    <property type="entry name" value="AAA"/>
    <property type="match status" value="1"/>
</dbReference>
<dbReference type="InterPro" id="IPR027417">
    <property type="entry name" value="P-loop_NTPase"/>
</dbReference>
<dbReference type="Gene3D" id="1.20.1560.10">
    <property type="entry name" value="ABC transporter type 1, transmembrane domain"/>
    <property type="match status" value="1"/>
</dbReference>
<dbReference type="AlphaFoldDB" id="A0A9P3U0U5"/>
<dbReference type="PANTHER" id="PTHR43394">
    <property type="entry name" value="ATP-DEPENDENT PERMEASE MDL1, MITOCHONDRIAL"/>
    <property type="match status" value="1"/>
</dbReference>
<dbReference type="GO" id="GO:0005886">
    <property type="term" value="C:plasma membrane"/>
    <property type="evidence" value="ECO:0007669"/>
    <property type="project" value="UniProtKB-SubCell"/>
</dbReference>
<accession>A0A9P3U0U5</accession>
<keyword evidence="8 9" id="KW-0472">Membrane</keyword>
<keyword evidence="2" id="KW-0813">Transport</keyword>
<dbReference type="InterPro" id="IPR011527">
    <property type="entry name" value="ABC1_TM_dom"/>
</dbReference>
<dbReference type="Proteomes" id="UP000879542">
    <property type="component" value="Unassembled WGS sequence"/>
</dbReference>
<dbReference type="CDD" id="cd07346">
    <property type="entry name" value="ABC_6TM_exporters"/>
    <property type="match status" value="1"/>
</dbReference>
<evidence type="ECO:0000256" key="1">
    <source>
        <dbReference type="ARBA" id="ARBA00004651"/>
    </source>
</evidence>
<dbReference type="PROSITE" id="PS50893">
    <property type="entry name" value="ABC_TRANSPORTER_2"/>
    <property type="match status" value="1"/>
</dbReference>
<evidence type="ECO:0000256" key="5">
    <source>
        <dbReference type="ARBA" id="ARBA00022741"/>
    </source>
</evidence>
<dbReference type="SUPFAM" id="SSF90123">
    <property type="entry name" value="ABC transporter transmembrane region"/>
    <property type="match status" value="1"/>
</dbReference>
<proteinExistence type="predicted"/>
<protein>
    <submittedName>
        <fullName evidence="10">ABC transporter ATP-binding protein</fullName>
    </submittedName>
</protein>
<evidence type="ECO:0000256" key="7">
    <source>
        <dbReference type="ARBA" id="ARBA00022989"/>
    </source>
</evidence>